<dbReference type="VEuPathDB" id="FungiDB:PLEOSDRAFT_1040379"/>
<sequence>MIEEFPSAASYLQRELYPCREHWAHAWISSRFAAGIRTNGRCEVENRVNKSFLGPKVSLKQLFDYLNQRSGGQTVDDMVRVRELRLHVGPFALHTIYKEMGASVYYQIKTLLLPDGVRTWSALNTFQNDNTYISTQFLLRLITGRGYCVKYLFRIQRIATNATHILAVLTDGRYICDCCMGLNLGVPCRHFWCAMTHVQSLGFHIGMVRRR</sequence>
<name>A0A067NNZ6_PLEO1</name>
<evidence type="ECO:0000313" key="1">
    <source>
        <dbReference type="EMBL" id="KDQ29798.1"/>
    </source>
</evidence>
<dbReference type="STRING" id="1137138.A0A067NNZ6"/>
<evidence type="ECO:0008006" key="3">
    <source>
        <dbReference type="Google" id="ProtNLM"/>
    </source>
</evidence>
<organism evidence="1 2">
    <name type="scientific">Pleurotus ostreatus (strain PC15)</name>
    <name type="common">Oyster mushroom</name>
    <dbReference type="NCBI Taxonomy" id="1137138"/>
    <lineage>
        <taxon>Eukaryota</taxon>
        <taxon>Fungi</taxon>
        <taxon>Dikarya</taxon>
        <taxon>Basidiomycota</taxon>
        <taxon>Agaricomycotina</taxon>
        <taxon>Agaricomycetes</taxon>
        <taxon>Agaricomycetidae</taxon>
        <taxon>Agaricales</taxon>
        <taxon>Pleurotineae</taxon>
        <taxon>Pleurotaceae</taxon>
        <taxon>Pleurotus</taxon>
    </lineage>
</organism>
<accession>A0A067NNZ6</accession>
<dbReference type="HOGENOM" id="CLU_095772_0_0_1"/>
<reference evidence="2" key="1">
    <citation type="journal article" date="2014" name="Proc. Natl. Acad. Sci. U.S.A.">
        <title>Extensive sampling of basidiomycete genomes demonstrates inadequacy of the white-rot/brown-rot paradigm for wood decay fungi.</title>
        <authorList>
            <person name="Riley R."/>
            <person name="Salamov A.A."/>
            <person name="Brown D.W."/>
            <person name="Nagy L.G."/>
            <person name="Floudas D."/>
            <person name="Held B.W."/>
            <person name="Levasseur A."/>
            <person name="Lombard V."/>
            <person name="Morin E."/>
            <person name="Otillar R."/>
            <person name="Lindquist E.A."/>
            <person name="Sun H."/>
            <person name="LaButti K.M."/>
            <person name="Schmutz J."/>
            <person name="Jabbour D."/>
            <person name="Luo H."/>
            <person name="Baker S.E."/>
            <person name="Pisabarro A.G."/>
            <person name="Walton J.D."/>
            <person name="Blanchette R.A."/>
            <person name="Henrissat B."/>
            <person name="Martin F."/>
            <person name="Cullen D."/>
            <person name="Hibbett D.S."/>
            <person name="Grigoriev I.V."/>
        </authorList>
    </citation>
    <scope>NUCLEOTIDE SEQUENCE [LARGE SCALE GENOMIC DNA]</scope>
    <source>
        <strain evidence="2">PC15</strain>
    </source>
</reference>
<dbReference type="OrthoDB" id="3261031at2759"/>
<evidence type="ECO:0000313" key="2">
    <source>
        <dbReference type="Proteomes" id="UP000027073"/>
    </source>
</evidence>
<gene>
    <name evidence="1" type="ORF">PLEOSDRAFT_1040379</name>
</gene>
<dbReference type="EMBL" id="KL198007">
    <property type="protein sequence ID" value="KDQ29798.1"/>
    <property type="molecule type" value="Genomic_DNA"/>
</dbReference>
<dbReference type="AlphaFoldDB" id="A0A067NNZ6"/>
<proteinExistence type="predicted"/>
<dbReference type="InParanoid" id="A0A067NNZ6"/>
<protein>
    <recommendedName>
        <fullName evidence="3">SWIM-type domain-containing protein</fullName>
    </recommendedName>
</protein>
<dbReference type="Proteomes" id="UP000027073">
    <property type="component" value="Unassembled WGS sequence"/>
</dbReference>